<proteinExistence type="predicted"/>
<organism evidence="1 2">
    <name type="scientific">Desulforudis audaxviator (strain MP104C)</name>
    <dbReference type="NCBI Taxonomy" id="477974"/>
    <lineage>
        <taxon>Bacteria</taxon>
        <taxon>Bacillati</taxon>
        <taxon>Bacillota</taxon>
        <taxon>Clostridia</taxon>
        <taxon>Thermoanaerobacterales</taxon>
        <taxon>Candidatus Desulforudaceae</taxon>
        <taxon>Candidatus Desulforudis</taxon>
    </lineage>
</organism>
<dbReference type="Proteomes" id="UP000008544">
    <property type="component" value="Chromosome"/>
</dbReference>
<reference evidence="1 2" key="2">
    <citation type="journal article" date="2008" name="Science">
        <title>Environmental genomics reveals a single-species ecosystem deep within Earth.</title>
        <authorList>
            <person name="Chivian D."/>
            <person name="Brodie E.L."/>
            <person name="Alm E.J."/>
            <person name="Culley D.E."/>
            <person name="Dehal P.S."/>
            <person name="Desantis T.Z."/>
            <person name="Gihring T.M."/>
            <person name="Lapidus A."/>
            <person name="Lin L.H."/>
            <person name="Lowry S.R."/>
            <person name="Moser D.P."/>
            <person name="Richardson P.M."/>
            <person name="Southam G."/>
            <person name="Wanger G."/>
            <person name="Pratt L.M."/>
            <person name="Andersen G.L."/>
            <person name="Hazen T.C."/>
            <person name="Brockman F.J."/>
            <person name="Arkin A.P."/>
            <person name="Onstott T.C."/>
        </authorList>
    </citation>
    <scope>NUCLEOTIDE SEQUENCE [LARGE SCALE GENOMIC DNA]</scope>
    <source>
        <strain evidence="1 2">MP104C</strain>
    </source>
</reference>
<dbReference type="InterPro" id="IPR014199">
    <property type="entry name" value="Spore_YtxC"/>
</dbReference>
<dbReference type="HOGENOM" id="CLU_066420_1_0_9"/>
<dbReference type="eggNOG" id="ENOG5031S9P">
    <property type="taxonomic scope" value="Bacteria"/>
</dbReference>
<name>B1I4H5_DESAP</name>
<evidence type="ECO:0000313" key="2">
    <source>
        <dbReference type="Proteomes" id="UP000008544"/>
    </source>
</evidence>
<sequence length="277" mass="32036">MDVYVSTQAHHATLMHSLLKRELRILRGKGMRVAFRERPPGVFRCRMNEPRLFGRRDRRGFRQAIANAVAVFVIQEWDYYVGRRLPAGTGWTSNGDWEMIRARLKVDQFLFDGYRQECVDRLVSYLEENIRLDVDGFVNFRMQDFIDHVGKAADRILDDLLLEQENREFISVLRQFVERQEQPLDMVHVVMMSGNRFQIYDRSMQVVTKSVDAAPGAVDDEVRQEDLLISALVTLAPCQVTLHGKCMPATYNTLTEVFPGALRRCAGCRYCPARNQA</sequence>
<gene>
    <name evidence="1" type="ordered locus">Daud_1386</name>
</gene>
<keyword evidence="2" id="KW-1185">Reference proteome</keyword>
<dbReference type="EMBL" id="CP000860">
    <property type="protein sequence ID" value="ACA59895.1"/>
    <property type="molecule type" value="Genomic_DNA"/>
</dbReference>
<dbReference type="KEGG" id="dau:Daud_1386"/>
<protein>
    <recommendedName>
        <fullName evidence="3">Sporulation protein YtxC</fullName>
    </recommendedName>
</protein>
<evidence type="ECO:0008006" key="3">
    <source>
        <dbReference type="Google" id="ProtNLM"/>
    </source>
</evidence>
<evidence type="ECO:0000313" key="1">
    <source>
        <dbReference type="EMBL" id="ACA59895.1"/>
    </source>
</evidence>
<dbReference type="STRING" id="477974.Daud_1386"/>
<dbReference type="AlphaFoldDB" id="B1I4H5"/>
<dbReference type="RefSeq" id="WP_012302480.1">
    <property type="nucleotide sequence ID" value="NC_010424.1"/>
</dbReference>
<dbReference type="Pfam" id="PF08812">
    <property type="entry name" value="YtxC"/>
    <property type="match status" value="1"/>
</dbReference>
<accession>B1I4H5</accession>
<dbReference type="OrthoDB" id="2986513at2"/>
<reference evidence="2" key="1">
    <citation type="submission" date="2007-10" db="EMBL/GenBank/DDBJ databases">
        <title>Complete sequence of chromosome of Desulforudis audaxviator MP104C.</title>
        <authorList>
            <person name="Copeland A."/>
            <person name="Lucas S."/>
            <person name="Lapidus A."/>
            <person name="Barry K."/>
            <person name="Glavina del Rio T."/>
            <person name="Dalin E."/>
            <person name="Tice H."/>
            <person name="Bruce D."/>
            <person name="Pitluck S."/>
            <person name="Lowry S.R."/>
            <person name="Larimer F."/>
            <person name="Land M.L."/>
            <person name="Hauser L."/>
            <person name="Kyrpides N."/>
            <person name="Ivanova N.N."/>
            <person name="Richardson P."/>
        </authorList>
    </citation>
    <scope>NUCLEOTIDE SEQUENCE [LARGE SCALE GENOMIC DNA]</scope>
    <source>
        <strain evidence="2">MP104C</strain>
    </source>
</reference>